<dbReference type="AlphaFoldDB" id="A0A7W3U633"/>
<dbReference type="SUPFAM" id="SSF54523">
    <property type="entry name" value="Pili subunits"/>
    <property type="match status" value="1"/>
</dbReference>
<dbReference type="PROSITE" id="PS00409">
    <property type="entry name" value="PROKAR_NTER_METHYL"/>
    <property type="match status" value="1"/>
</dbReference>
<dbReference type="InterPro" id="IPR022346">
    <property type="entry name" value="T2SS_GspH"/>
</dbReference>
<keyword evidence="4" id="KW-0488">Methylation</keyword>
<dbReference type="Proteomes" id="UP000552587">
    <property type="component" value="Unassembled WGS sequence"/>
</dbReference>
<evidence type="ECO:0000256" key="7">
    <source>
        <dbReference type="ARBA" id="ARBA00022989"/>
    </source>
</evidence>
<keyword evidence="14" id="KW-1185">Reference proteome</keyword>
<keyword evidence="5" id="KW-0997">Cell inner membrane</keyword>
<evidence type="ECO:0000256" key="2">
    <source>
        <dbReference type="ARBA" id="ARBA00021549"/>
    </source>
</evidence>
<evidence type="ECO:0000259" key="12">
    <source>
        <dbReference type="Pfam" id="PF12019"/>
    </source>
</evidence>
<gene>
    <name evidence="13" type="ORF">H4F99_12740</name>
</gene>
<keyword evidence="3" id="KW-1003">Cell membrane</keyword>
<evidence type="ECO:0000313" key="13">
    <source>
        <dbReference type="EMBL" id="MBB1089345.1"/>
    </source>
</evidence>
<dbReference type="GO" id="GO:0015628">
    <property type="term" value="P:protein secretion by the type II secretion system"/>
    <property type="evidence" value="ECO:0007669"/>
    <property type="project" value="InterPro"/>
</dbReference>
<dbReference type="InterPro" id="IPR002416">
    <property type="entry name" value="T2SS_protein-GspH"/>
</dbReference>
<feature type="domain" description="General secretion pathway GspH" evidence="12">
    <location>
        <begin position="43"/>
        <end position="144"/>
    </location>
</feature>
<dbReference type="EMBL" id="JACHTE010000009">
    <property type="protein sequence ID" value="MBB1089345.1"/>
    <property type="molecule type" value="Genomic_DNA"/>
</dbReference>
<organism evidence="13 14">
    <name type="scientific">Marilutibacter penaei</name>
    <dbReference type="NCBI Taxonomy" id="2759900"/>
    <lineage>
        <taxon>Bacteria</taxon>
        <taxon>Pseudomonadati</taxon>
        <taxon>Pseudomonadota</taxon>
        <taxon>Gammaproteobacteria</taxon>
        <taxon>Lysobacterales</taxon>
        <taxon>Lysobacteraceae</taxon>
        <taxon>Marilutibacter</taxon>
    </lineage>
</organism>
<evidence type="ECO:0000313" key="14">
    <source>
        <dbReference type="Proteomes" id="UP000552587"/>
    </source>
</evidence>
<dbReference type="NCBIfam" id="TIGR02532">
    <property type="entry name" value="IV_pilin_GFxxxE"/>
    <property type="match status" value="1"/>
</dbReference>
<reference evidence="13 14" key="1">
    <citation type="submission" date="2020-07" db="EMBL/GenBank/DDBJ databases">
        <authorList>
            <person name="Xu S."/>
            <person name="Li A."/>
        </authorList>
    </citation>
    <scope>NUCLEOTIDE SEQUENCE [LARGE SCALE GENOMIC DNA]</scope>
    <source>
        <strain evidence="13 14">SG-8</strain>
    </source>
</reference>
<evidence type="ECO:0000256" key="5">
    <source>
        <dbReference type="ARBA" id="ARBA00022519"/>
    </source>
</evidence>
<dbReference type="GO" id="GO:0015627">
    <property type="term" value="C:type II protein secretion system complex"/>
    <property type="evidence" value="ECO:0007669"/>
    <property type="project" value="InterPro"/>
</dbReference>
<proteinExistence type="inferred from homology"/>
<name>A0A7W3U633_9GAMM</name>
<dbReference type="Gene3D" id="3.55.40.10">
    <property type="entry name" value="minor pseudopilin epsh domain"/>
    <property type="match status" value="1"/>
</dbReference>
<dbReference type="InterPro" id="IPR045584">
    <property type="entry name" value="Pilin-like"/>
</dbReference>
<evidence type="ECO:0000256" key="4">
    <source>
        <dbReference type="ARBA" id="ARBA00022481"/>
    </source>
</evidence>
<dbReference type="Pfam" id="PF12019">
    <property type="entry name" value="GspH"/>
    <property type="match status" value="1"/>
</dbReference>
<keyword evidence="6 11" id="KW-0812">Transmembrane</keyword>
<evidence type="ECO:0000256" key="1">
    <source>
        <dbReference type="ARBA" id="ARBA00004377"/>
    </source>
</evidence>
<accession>A0A7W3U633</accession>
<evidence type="ECO:0000256" key="3">
    <source>
        <dbReference type="ARBA" id="ARBA00022475"/>
    </source>
</evidence>
<dbReference type="GO" id="GO:0005886">
    <property type="term" value="C:plasma membrane"/>
    <property type="evidence" value="ECO:0007669"/>
    <property type="project" value="UniProtKB-SubCell"/>
</dbReference>
<evidence type="ECO:0000256" key="8">
    <source>
        <dbReference type="ARBA" id="ARBA00023136"/>
    </source>
</evidence>
<feature type="transmembrane region" description="Helical" evidence="11">
    <location>
        <begin position="12"/>
        <end position="34"/>
    </location>
</feature>
<comment type="caution">
    <text evidence="13">The sequence shown here is derived from an EMBL/GenBank/DDBJ whole genome shotgun (WGS) entry which is preliminary data.</text>
</comment>
<comment type="subcellular location">
    <subcellularLocation>
        <location evidence="1">Cell inner membrane</location>
        <topology evidence="1">Single-pass membrane protein</topology>
    </subcellularLocation>
</comment>
<protein>
    <recommendedName>
        <fullName evidence="2">Type II secretion system protein H</fullName>
    </recommendedName>
    <alternativeName>
        <fullName evidence="10">General secretion pathway protein H</fullName>
    </alternativeName>
</protein>
<sequence length="153" mass="16505">MDRRCPPPRGFTLVELMVALVVLGLAGATVAMTLPHRDPALSQAERFATGLARAREEALLGMHAVDVTVSAEGYGYARERLEGWEPLRHAPFGNVTWETGVEPRLPRDVAQLAFRFEPSGLASGGPLVLESPRGVVRVTVRPTGEVQVDAPGR</sequence>
<dbReference type="InterPro" id="IPR012902">
    <property type="entry name" value="N_methyl_site"/>
</dbReference>
<dbReference type="PRINTS" id="PR00885">
    <property type="entry name" value="BCTERIALGSPH"/>
</dbReference>
<keyword evidence="7 11" id="KW-1133">Transmembrane helix</keyword>
<keyword evidence="8 11" id="KW-0472">Membrane</keyword>
<evidence type="ECO:0000256" key="6">
    <source>
        <dbReference type="ARBA" id="ARBA00022692"/>
    </source>
</evidence>
<evidence type="ECO:0000256" key="9">
    <source>
        <dbReference type="ARBA" id="ARBA00025772"/>
    </source>
</evidence>
<comment type="similarity">
    <text evidence="9">Belongs to the GSP H family.</text>
</comment>
<evidence type="ECO:0000256" key="10">
    <source>
        <dbReference type="ARBA" id="ARBA00030775"/>
    </source>
</evidence>
<dbReference type="Pfam" id="PF07963">
    <property type="entry name" value="N_methyl"/>
    <property type="match status" value="1"/>
</dbReference>
<evidence type="ECO:0000256" key="11">
    <source>
        <dbReference type="SAM" id="Phobius"/>
    </source>
</evidence>